<evidence type="ECO:0000313" key="1">
    <source>
        <dbReference type="EMBL" id="KAF2450539.1"/>
    </source>
</evidence>
<name>A0A9P4PX68_9PLEO</name>
<keyword evidence="2" id="KW-1185">Reference proteome</keyword>
<dbReference type="AlphaFoldDB" id="A0A9P4PX68"/>
<organism evidence="1 2">
    <name type="scientific">Karstenula rhodostoma CBS 690.94</name>
    <dbReference type="NCBI Taxonomy" id="1392251"/>
    <lineage>
        <taxon>Eukaryota</taxon>
        <taxon>Fungi</taxon>
        <taxon>Dikarya</taxon>
        <taxon>Ascomycota</taxon>
        <taxon>Pezizomycotina</taxon>
        <taxon>Dothideomycetes</taxon>
        <taxon>Pleosporomycetidae</taxon>
        <taxon>Pleosporales</taxon>
        <taxon>Massarineae</taxon>
        <taxon>Didymosphaeriaceae</taxon>
        <taxon>Karstenula</taxon>
    </lineage>
</organism>
<reference evidence="1" key="1">
    <citation type="journal article" date="2020" name="Stud. Mycol.">
        <title>101 Dothideomycetes genomes: a test case for predicting lifestyles and emergence of pathogens.</title>
        <authorList>
            <person name="Haridas S."/>
            <person name="Albert R."/>
            <person name="Binder M."/>
            <person name="Bloem J."/>
            <person name="Labutti K."/>
            <person name="Salamov A."/>
            <person name="Andreopoulos B."/>
            <person name="Baker S."/>
            <person name="Barry K."/>
            <person name="Bills G."/>
            <person name="Bluhm B."/>
            <person name="Cannon C."/>
            <person name="Castanera R."/>
            <person name="Culley D."/>
            <person name="Daum C."/>
            <person name="Ezra D."/>
            <person name="Gonzalez J."/>
            <person name="Henrissat B."/>
            <person name="Kuo A."/>
            <person name="Liang C."/>
            <person name="Lipzen A."/>
            <person name="Lutzoni F."/>
            <person name="Magnuson J."/>
            <person name="Mondo S."/>
            <person name="Nolan M."/>
            <person name="Ohm R."/>
            <person name="Pangilinan J."/>
            <person name="Park H.-J."/>
            <person name="Ramirez L."/>
            <person name="Alfaro M."/>
            <person name="Sun H."/>
            <person name="Tritt A."/>
            <person name="Yoshinaga Y."/>
            <person name="Zwiers L.-H."/>
            <person name="Turgeon B."/>
            <person name="Goodwin S."/>
            <person name="Spatafora J."/>
            <person name="Crous P."/>
            <person name="Grigoriev I."/>
        </authorList>
    </citation>
    <scope>NUCLEOTIDE SEQUENCE</scope>
    <source>
        <strain evidence="1">CBS 690.94</strain>
    </source>
</reference>
<dbReference type="OrthoDB" id="3674353at2759"/>
<protein>
    <submittedName>
        <fullName evidence="1">Uncharacterized protein</fullName>
    </submittedName>
</protein>
<dbReference type="Proteomes" id="UP000799764">
    <property type="component" value="Unassembled WGS sequence"/>
</dbReference>
<proteinExistence type="predicted"/>
<evidence type="ECO:0000313" key="2">
    <source>
        <dbReference type="Proteomes" id="UP000799764"/>
    </source>
</evidence>
<accession>A0A9P4PX68</accession>
<sequence length="339" mass="39216">MSCQKCEQCRRIKQRLEDSHFASCRHTVSPAFQTLFAKLPGQRTCPACLIRVIIYTLRNSRKEVEQCGGIFVSKERNAAEHRWWIHHWNMASVHGWKVVGLLERFDKEWKGNGAERREARRIIEVWMDERRRAGEFLGMVKEVEKEDGQGVPVVKIDEVEIGEEVPIVDADSHHAGVQDTSALIFAGIRSCLKRKRCPEADDTKQESNAKHVKLADCATVSSDYYHIVAHPLLPALCKRPTTEPHRQSAFCRAHKNFCRYANSYKPGRWASPEGFIKQNTSWRGEDWEKFEELMKTEDAEWELQWGEGSRIANAFQVFRAWLAKRMTAEDVGGKRWESM</sequence>
<gene>
    <name evidence="1" type="ORF">P171DRAFT_468827</name>
</gene>
<dbReference type="EMBL" id="MU001493">
    <property type="protein sequence ID" value="KAF2450539.1"/>
    <property type="molecule type" value="Genomic_DNA"/>
</dbReference>
<comment type="caution">
    <text evidence="1">The sequence shown here is derived from an EMBL/GenBank/DDBJ whole genome shotgun (WGS) entry which is preliminary data.</text>
</comment>